<dbReference type="Pfam" id="PF02627">
    <property type="entry name" value="CMD"/>
    <property type="match status" value="2"/>
</dbReference>
<organism evidence="2">
    <name type="scientific">Schlesneria paludicola</name>
    <dbReference type="NCBI Taxonomy" id="360056"/>
    <lineage>
        <taxon>Bacteria</taxon>
        <taxon>Pseudomonadati</taxon>
        <taxon>Planctomycetota</taxon>
        <taxon>Planctomycetia</taxon>
        <taxon>Planctomycetales</taxon>
        <taxon>Planctomycetaceae</taxon>
        <taxon>Schlesneria</taxon>
    </lineage>
</organism>
<dbReference type="InterPro" id="IPR003779">
    <property type="entry name" value="CMD-like"/>
</dbReference>
<dbReference type="SUPFAM" id="SSF69118">
    <property type="entry name" value="AhpD-like"/>
    <property type="match status" value="2"/>
</dbReference>
<dbReference type="PANTHER" id="PTHR33930">
    <property type="entry name" value="ALKYL HYDROPEROXIDE REDUCTASE AHPD"/>
    <property type="match status" value="1"/>
</dbReference>
<sequence>MPRISPVQPHLAADKATQTFERLAELFGEAPLPEPFRLYAACPVFLQDFYMNFKKYCWGDGKLPARTKAMIGLAVAGNAGCEPWADFFAQRVKALGGDDQTLADIAGVASACAMYNTFFKFRELSGSDLFAGLPVGLRAHTFAGTSLDEQTVELINVAISDINGCKPCTAGHVDKARALGLSDEALLEAIQCAATLMAGIHFLRHAGS</sequence>
<dbReference type="InterPro" id="IPR029032">
    <property type="entry name" value="AhpD-like"/>
</dbReference>
<dbReference type="GO" id="GO:0032843">
    <property type="term" value="F:hydroperoxide reductase activity"/>
    <property type="evidence" value="ECO:0007669"/>
    <property type="project" value="TreeGrafter"/>
</dbReference>
<dbReference type="GO" id="GO:0015036">
    <property type="term" value="F:disulfide oxidoreductase activity"/>
    <property type="evidence" value="ECO:0007669"/>
    <property type="project" value="TreeGrafter"/>
</dbReference>
<dbReference type="GO" id="GO:0045454">
    <property type="term" value="P:cell redox homeostasis"/>
    <property type="evidence" value="ECO:0007669"/>
    <property type="project" value="TreeGrafter"/>
</dbReference>
<dbReference type="NCBIfam" id="TIGR00778">
    <property type="entry name" value="ahpD_dom"/>
    <property type="match status" value="1"/>
</dbReference>
<dbReference type="PANTHER" id="PTHR33930:SF7">
    <property type="entry name" value="ALKYL HYDROPEROXIDE REDUCTASE AHPD"/>
    <property type="match status" value="1"/>
</dbReference>
<accession>A0A7C4LL37</accession>
<dbReference type="Gene3D" id="1.20.1290.10">
    <property type="entry name" value="AhpD-like"/>
    <property type="match status" value="1"/>
</dbReference>
<name>A0A7C4LL37_9PLAN</name>
<dbReference type="EMBL" id="DSVQ01000012">
    <property type="protein sequence ID" value="HGT39276.1"/>
    <property type="molecule type" value="Genomic_DNA"/>
</dbReference>
<dbReference type="AlphaFoldDB" id="A0A7C4LL37"/>
<feature type="domain" description="Carboxymuconolactone decarboxylase-like" evidence="1">
    <location>
        <begin position="46"/>
        <end position="114"/>
    </location>
</feature>
<dbReference type="InterPro" id="IPR004675">
    <property type="entry name" value="AhpD_core"/>
</dbReference>
<proteinExistence type="predicted"/>
<feature type="domain" description="Carboxymuconolactone decarboxylase-like" evidence="1">
    <location>
        <begin position="135"/>
        <end position="195"/>
    </location>
</feature>
<comment type="caution">
    <text evidence="2">The sequence shown here is derived from an EMBL/GenBank/DDBJ whole genome shotgun (WGS) entry which is preliminary data.</text>
</comment>
<gene>
    <name evidence="2" type="ORF">ENS64_08445</name>
</gene>
<evidence type="ECO:0000313" key="2">
    <source>
        <dbReference type="EMBL" id="HGT39276.1"/>
    </source>
</evidence>
<protein>
    <submittedName>
        <fullName evidence="2">Carboxymuconolactone decarboxylase family protein</fullName>
    </submittedName>
</protein>
<dbReference type="GO" id="GO:0051920">
    <property type="term" value="F:peroxiredoxin activity"/>
    <property type="evidence" value="ECO:0007669"/>
    <property type="project" value="InterPro"/>
</dbReference>
<reference evidence="2" key="1">
    <citation type="journal article" date="2020" name="mSystems">
        <title>Genome- and Community-Level Interaction Insights into Carbon Utilization and Element Cycling Functions of Hydrothermarchaeota in Hydrothermal Sediment.</title>
        <authorList>
            <person name="Zhou Z."/>
            <person name="Liu Y."/>
            <person name="Xu W."/>
            <person name="Pan J."/>
            <person name="Luo Z.H."/>
            <person name="Li M."/>
        </authorList>
    </citation>
    <scope>NUCLEOTIDE SEQUENCE [LARGE SCALE GENOMIC DNA]</scope>
    <source>
        <strain evidence="2">SpSt-508</strain>
    </source>
</reference>
<evidence type="ECO:0000259" key="1">
    <source>
        <dbReference type="Pfam" id="PF02627"/>
    </source>
</evidence>